<dbReference type="AlphaFoldDB" id="A0A935T7W3"/>
<evidence type="ECO:0000313" key="1">
    <source>
        <dbReference type="EMBL" id="MBK7954630.1"/>
    </source>
</evidence>
<reference evidence="1 2" key="1">
    <citation type="submission" date="2020-10" db="EMBL/GenBank/DDBJ databases">
        <title>Connecting structure to function with the recovery of over 1000 high-quality activated sludge metagenome-assembled genomes encoding full-length rRNA genes using long-read sequencing.</title>
        <authorList>
            <person name="Singleton C.M."/>
            <person name="Petriglieri F."/>
            <person name="Kristensen J.M."/>
            <person name="Kirkegaard R.H."/>
            <person name="Michaelsen T.Y."/>
            <person name="Andersen M.H."/>
            <person name="Karst S.M."/>
            <person name="Dueholm M.S."/>
            <person name="Nielsen P.H."/>
            <person name="Albertsen M."/>
        </authorList>
    </citation>
    <scope>NUCLEOTIDE SEQUENCE [LARGE SCALE GENOMIC DNA]</scope>
    <source>
        <strain evidence="1">Fred_18-Q3-R57-64_BAT3C.720</strain>
    </source>
</reference>
<dbReference type="Pfam" id="PF11142">
    <property type="entry name" value="DUF2917"/>
    <property type="match status" value="1"/>
</dbReference>
<accession>A0A935T7W3</accession>
<dbReference type="EMBL" id="JADJOT010000009">
    <property type="protein sequence ID" value="MBK7954630.1"/>
    <property type="molecule type" value="Genomic_DNA"/>
</dbReference>
<dbReference type="InterPro" id="IPR021317">
    <property type="entry name" value="DUF2917"/>
</dbReference>
<organism evidence="1 2">
    <name type="scientific">Candidatus Accumulibacter affinis</name>
    <dbReference type="NCBI Taxonomy" id="2954384"/>
    <lineage>
        <taxon>Bacteria</taxon>
        <taxon>Pseudomonadati</taxon>
        <taxon>Pseudomonadota</taxon>
        <taxon>Betaproteobacteria</taxon>
        <taxon>Candidatus Accumulibacter</taxon>
    </lineage>
</organism>
<gene>
    <name evidence="1" type="ORF">IPK02_12120</name>
</gene>
<proteinExistence type="predicted"/>
<protein>
    <submittedName>
        <fullName evidence="1">DUF2917 domain-containing protein</fullName>
    </submittedName>
</protein>
<name>A0A935T7W3_9PROT</name>
<dbReference type="Proteomes" id="UP000706151">
    <property type="component" value="Unassembled WGS sequence"/>
</dbReference>
<sequence length="119" mass="12966">MEIDLYHNELCLAHNAPIRLPAPKGVRITCTAGLVWLTVAGEAGDIFLMPGDSHVVRGRGLALLEAIGSGQVRLEKAARPLPTLLSAQLRRLLRRVGSFPMPNRRRALSLRAVLRQATA</sequence>
<comment type="caution">
    <text evidence="1">The sequence shown here is derived from an EMBL/GenBank/DDBJ whole genome shotgun (WGS) entry which is preliminary data.</text>
</comment>
<evidence type="ECO:0000313" key="2">
    <source>
        <dbReference type="Proteomes" id="UP000706151"/>
    </source>
</evidence>